<dbReference type="InterPro" id="IPR020846">
    <property type="entry name" value="MFS_dom"/>
</dbReference>
<dbReference type="Gene3D" id="1.20.1720.10">
    <property type="entry name" value="Multidrug resistance protein D"/>
    <property type="match status" value="1"/>
</dbReference>
<feature type="transmembrane region" description="Helical" evidence="5">
    <location>
        <begin position="340"/>
        <end position="361"/>
    </location>
</feature>
<feature type="transmembrane region" description="Helical" evidence="5">
    <location>
        <begin position="238"/>
        <end position="258"/>
    </location>
</feature>
<feature type="transmembrane region" description="Helical" evidence="5">
    <location>
        <begin position="101"/>
        <end position="123"/>
    </location>
</feature>
<evidence type="ECO:0000256" key="1">
    <source>
        <dbReference type="ARBA" id="ARBA00004141"/>
    </source>
</evidence>
<sequence length="374" mass="39464">MAWLQTGRVAQGIGAAMVSPQAMAIAHRMFKGPDRAGAFAIFGLVAGLASVLGPLVGGWLVSADLFGLAWRPIFLINPPLAVLLVFALRHRIAGISGDARVHFDPAAVALSALGLLCVLIPLIEGRRFGWPVWTWAMLLAALPVFGALIWWERRRGRAGRTQLLPLALLGQGDFRWYVPAVGLFFAGLPGFFLILALFLQTGFGFSPLQSGVTAFPLSLGIMVASILSTALTRVSPQLRGMLGGALVLLGMGLVRGLLRGFDGFADQPWLMGGLLLAGVGFGLAVGPLFHLALERVAEVEAGIASALLQTFQQIGGAFGVAVMGSLLFSRLDAGQDWTTAFAAGTLGTILCFAGFLALFIYRWLRSGAADPQIG</sequence>
<proteinExistence type="predicted"/>
<dbReference type="EMBL" id="BNAP01000007">
    <property type="protein sequence ID" value="GHG90842.1"/>
    <property type="molecule type" value="Genomic_DNA"/>
</dbReference>
<protein>
    <recommendedName>
        <fullName evidence="6">Major facilitator superfamily (MFS) profile domain-containing protein</fullName>
    </recommendedName>
</protein>
<dbReference type="GO" id="GO:0016020">
    <property type="term" value="C:membrane"/>
    <property type="evidence" value="ECO:0007669"/>
    <property type="project" value="UniProtKB-SubCell"/>
</dbReference>
<evidence type="ECO:0000259" key="6">
    <source>
        <dbReference type="PROSITE" id="PS50850"/>
    </source>
</evidence>
<feature type="transmembrane region" description="Helical" evidence="5">
    <location>
        <begin position="211"/>
        <end position="231"/>
    </location>
</feature>
<name>A0A8J3H6C8_9RHOB</name>
<comment type="subcellular location">
    <subcellularLocation>
        <location evidence="1">Membrane</location>
        <topology evidence="1">Multi-pass membrane protein</topology>
    </subcellularLocation>
</comment>
<dbReference type="InterPro" id="IPR036259">
    <property type="entry name" value="MFS_trans_sf"/>
</dbReference>
<evidence type="ECO:0000256" key="5">
    <source>
        <dbReference type="SAM" id="Phobius"/>
    </source>
</evidence>
<dbReference type="InterPro" id="IPR011701">
    <property type="entry name" value="MFS"/>
</dbReference>
<feature type="transmembrane region" description="Helical" evidence="5">
    <location>
        <begin position="38"/>
        <end position="62"/>
    </location>
</feature>
<evidence type="ECO:0000256" key="2">
    <source>
        <dbReference type="ARBA" id="ARBA00022692"/>
    </source>
</evidence>
<dbReference type="PRINTS" id="PR01036">
    <property type="entry name" value="TCRTETB"/>
</dbReference>
<feature type="transmembrane region" description="Helical" evidence="5">
    <location>
        <begin position="68"/>
        <end position="89"/>
    </location>
</feature>
<organism evidence="7 8">
    <name type="scientific">Pseudodonghicola xiamenensis</name>
    <dbReference type="NCBI Taxonomy" id="337702"/>
    <lineage>
        <taxon>Bacteria</taxon>
        <taxon>Pseudomonadati</taxon>
        <taxon>Pseudomonadota</taxon>
        <taxon>Alphaproteobacteria</taxon>
        <taxon>Rhodobacterales</taxon>
        <taxon>Paracoccaceae</taxon>
        <taxon>Pseudodonghicola</taxon>
    </lineage>
</organism>
<dbReference type="AlphaFoldDB" id="A0A8J3H6C8"/>
<feature type="transmembrane region" description="Helical" evidence="5">
    <location>
        <begin position="129"/>
        <end position="151"/>
    </location>
</feature>
<keyword evidence="2 5" id="KW-0812">Transmembrane</keyword>
<evidence type="ECO:0000313" key="8">
    <source>
        <dbReference type="Proteomes" id="UP000611500"/>
    </source>
</evidence>
<evidence type="ECO:0000256" key="3">
    <source>
        <dbReference type="ARBA" id="ARBA00022989"/>
    </source>
</evidence>
<feature type="transmembrane region" description="Helical" evidence="5">
    <location>
        <begin position="305"/>
        <end position="328"/>
    </location>
</feature>
<gene>
    <name evidence="7" type="ORF">GCM10010961_21850</name>
</gene>
<feature type="transmembrane region" description="Helical" evidence="5">
    <location>
        <begin position="270"/>
        <end position="293"/>
    </location>
</feature>
<dbReference type="Proteomes" id="UP000611500">
    <property type="component" value="Unassembled WGS sequence"/>
</dbReference>
<feature type="transmembrane region" description="Helical" evidence="5">
    <location>
        <begin position="176"/>
        <end position="199"/>
    </location>
</feature>
<keyword evidence="4 5" id="KW-0472">Membrane</keyword>
<comment type="caution">
    <text evidence="7">The sequence shown here is derived from an EMBL/GenBank/DDBJ whole genome shotgun (WGS) entry which is preliminary data.</text>
</comment>
<dbReference type="PANTHER" id="PTHR42718">
    <property type="entry name" value="MAJOR FACILITATOR SUPERFAMILY MULTIDRUG TRANSPORTER MFSC"/>
    <property type="match status" value="1"/>
</dbReference>
<reference evidence="7" key="2">
    <citation type="submission" date="2020-09" db="EMBL/GenBank/DDBJ databases">
        <authorList>
            <person name="Sun Q."/>
            <person name="Zhou Y."/>
        </authorList>
    </citation>
    <scope>NUCLEOTIDE SEQUENCE</scope>
    <source>
        <strain evidence="7">CGMCC 1.7081</strain>
    </source>
</reference>
<reference evidence="7" key="1">
    <citation type="journal article" date="2014" name="Int. J. Syst. Evol. Microbiol.">
        <title>Complete genome sequence of Corynebacterium casei LMG S-19264T (=DSM 44701T), isolated from a smear-ripened cheese.</title>
        <authorList>
            <consortium name="US DOE Joint Genome Institute (JGI-PGF)"/>
            <person name="Walter F."/>
            <person name="Albersmeier A."/>
            <person name="Kalinowski J."/>
            <person name="Ruckert C."/>
        </authorList>
    </citation>
    <scope>NUCLEOTIDE SEQUENCE</scope>
    <source>
        <strain evidence="7">CGMCC 1.7081</strain>
    </source>
</reference>
<evidence type="ECO:0000256" key="4">
    <source>
        <dbReference type="ARBA" id="ARBA00023136"/>
    </source>
</evidence>
<dbReference type="PANTHER" id="PTHR42718:SF39">
    <property type="entry name" value="ACTINORHODIN TRANSPORTER-RELATED"/>
    <property type="match status" value="1"/>
</dbReference>
<keyword evidence="3 5" id="KW-1133">Transmembrane helix</keyword>
<accession>A0A8J3H6C8</accession>
<dbReference type="SUPFAM" id="SSF103473">
    <property type="entry name" value="MFS general substrate transporter"/>
    <property type="match status" value="2"/>
</dbReference>
<dbReference type="Pfam" id="PF07690">
    <property type="entry name" value="MFS_1"/>
    <property type="match status" value="1"/>
</dbReference>
<dbReference type="Gene3D" id="1.20.1250.20">
    <property type="entry name" value="MFS general substrate transporter like domains"/>
    <property type="match status" value="1"/>
</dbReference>
<keyword evidence="8" id="KW-1185">Reference proteome</keyword>
<evidence type="ECO:0000313" key="7">
    <source>
        <dbReference type="EMBL" id="GHG90842.1"/>
    </source>
</evidence>
<dbReference type="PROSITE" id="PS50850">
    <property type="entry name" value="MFS"/>
    <property type="match status" value="1"/>
</dbReference>
<feature type="domain" description="Major facilitator superfamily (MFS) profile" evidence="6">
    <location>
        <begin position="1"/>
        <end position="365"/>
    </location>
</feature>
<dbReference type="GO" id="GO:0022857">
    <property type="term" value="F:transmembrane transporter activity"/>
    <property type="evidence" value="ECO:0007669"/>
    <property type="project" value="InterPro"/>
</dbReference>